<name>A0A3P2AFD7_9BACE</name>
<evidence type="ECO:0008006" key="10">
    <source>
        <dbReference type="Google" id="ProtNLM"/>
    </source>
</evidence>
<evidence type="ECO:0000313" key="9">
    <source>
        <dbReference type="Proteomes" id="UP000279562"/>
    </source>
</evidence>
<keyword evidence="7" id="KW-0449">Lipoprotein</keyword>
<dbReference type="RefSeq" id="WP_125238640.1">
    <property type="nucleotide sequence ID" value="NZ_RQYF01000011.1"/>
</dbReference>
<dbReference type="EMBL" id="RQYF01000011">
    <property type="protein sequence ID" value="RRD92343.1"/>
    <property type="molecule type" value="Genomic_DNA"/>
</dbReference>
<keyword evidence="4" id="KW-0472">Membrane</keyword>
<protein>
    <recommendedName>
        <fullName evidence="10">FimB/Mfa2 family fimbrial subunit</fullName>
    </recommendedName>
</protein>
<evidence type="ECO:0000256" key="6">
    <source>
        <dbReference type="ARBA" id="ARBA00023237"/>
    </source>
</evidence>
<evidence type="ECO:0000256" key="5">
    <source>
        <dbReference type="ARBA" id="ARBA00023139"/>
    </source>
</evidence>
<dbReference type="InterPro" id="IPR014941">
    <property type="entry name" value="FimB/Mfa2/Mfa3"/>
</dbReference>
<evidence type="ECO:0000256" key="3">
    <source>
        <dbReference type="ARBA" id="ARBA00022729"/>
    </source>
</evidence>
<keyword evidence="6" id="KW-0998">Cell outer membrane</keyword>
<organism evidence="8 9">
    <name type="scientific">Prevotella heparinolytica</name>
    <dbReference type="NCBI Taxonomy" id="28113"/>
    <lineage>
        <taxon>Bacteria</taxon>
        <taxon>Pseudomonadati</taxon>
        <taxon>Bacteroidota</taxon>
        <taxon>Bacteroidia</taxon>
        <taxon>Bacteroidales</taxon>
        <taxon>Bacteroidaceae</taxon>
        <taxon>Bacteroides</taxon>
    </lineage>
</organism>
<accession>A0A3P2AFD7</accession>
<dbReference type="GO" id="GO:0009279">
    <property type="term" value="C:cell outer membrane"/>
    <property type="evidence" value="ECO:0007669"/>
    <property type="project" value="UniProtKB-SubCell"/>
</dbReference>
<evidence type="ECO:0000256" key="1">
    <source>
        <dbReference type="ARBA" id="ARBA00004442"/>
    </source>
</evidence>
<proteinExistence type="inferred from homology"/>
<keyword evidence="3" id="KW-0732">Signal</keyword>
<dbReference type="AlphaFoldDB" id="A0A3P2AFD7"/>
<keyword evidence="9" id="KW-1185">Reference proteome</keyword>
<evidence type="ECO:0000256" key="4">
    <source>
        <dbReference type="ARBA" id="ARBA00023136"/>
    </source>
</evidence>
<dbReference type="PROSITE" id="PS51257">
    <property type="entry name" value="PROKAR_LIPOPROTEIN"/>
    <property type="match status" value="1"/>
</dbReference>
<gene>
    <name evidence="8" type="ORF">EII33_04170</name>
</gene>
<comment type="subcellular location">
    <subcellularLocation>
        <location evidence="1">Cell outer membrane</location>
    </subcellularLocation>
</comment>
<evidence type="ECO:0000256" key="7">
    <source>
        <dbReference type="ARBA" id="ARBA00023288"/>
    </source>
</evidence>
<dbReference type="Gene3D" id="2.60.40.2100">
    <property type="match status" value="1"/>
</dbReference>
<sequence>MKLYKAIRFLMLPGIFVLLLSGCISESLEGCPLDILLRFTYKPHGSVADLFGERVQRVTLCVFRPDGSIKHTQTLEKGELDRLQGVEMYLPQGNYTVVLWANASDTHTKLGGFSEGQTINNLSASHPQAESSSTIPTLDRLLFAATPLTVSEHDAAADRTVNFSPATMRVSVLLDGISVQPVVRITGMASALQPVFDETSRTWKIVPVEQGKTFQPSVAYDTTNRHAEATADMPRFKADTPGMVEIIDPATGNPIVPPISIAELIARYHIPMDEDVEVTIPIEITFGAGHTKITVKGWENHNVTPGGV</sequence>
<evidence type="ECO:0000313" key="8">
    <source>
        <dbReference type="EMBL" id="RRD92343.1"/>
    </source>
</evidence>
<keyword evidence="5" id="KW-0564">Palmitate</keyword>
<dbReference type="Pfam" id="PF08842">
    <property type="entry name" value="Mfa2"/>
    <property type="match status" value="1"/>
</dbReference>
<dbReference type="Proteomes" id="UP000279562">
    <property type="component" value="Unassembled WGS sequence"/>
</dbReference>
<reference evidence="8 9" key="1">
    <citation type="submission" date="2018-11" db="EMBL/GenBank/DDBJ databases">
        <title>Genomes From Bacteria Associated with the Canine Oral Cavity: a Test Case for Automated Genome-Based Taxonomic Assignment.</title>
        <authorList>
            <person name="Coil D.A."/>
            <person name="Jospin G."/>
            <person name="Darling A.E."/>
            <person name="Wallis C."/>
            <person name="Davis I.J."/>
            <person name="Harris S."/>
            <person name="Eisen J.A."/>
            <person name="Holcombe L.J."/>
            <person name="O'Flynn C."/>
        </authorList>
    </citation>
    <scope>NUCLEOTIDE SEQUENCE [LARGE SCALE GENOMIC DNA]</scope>
    <source>
        <strain evidence="8 9">OH1047_COT-310</strain>
    </source>
</reference>
<comment type="similarity">
    <text evidence="2">Belongs to the bacteroidetes fimbrillin superfamily. FimB/Mfa2 family.</text>
</comment>
<comment type="caution">
    <text evidence="8">The sequence shown here is derived from an EMBL/GenBank/DDBJ whole genome shotgun (WGS) entry which is preliminary data.</text>
</comment>
<evidence type="ECO:0000256" key="2">
    <source>
        <dbReference type="ARBA" id="ARBA00007248"/>
    </source>
</evidence>